<gene>
    <name evidence="3" type="ORF">BDV29DRAFT_20256</name>
</gene>
<dbReference type="Gene3D" id="3.40.50.1820">
    <property type="entry name" value="alpha/beta hydrolase"/>
    <property type="match status" value="1"/>
</dbReference>
<dbReference type="EMBL" id="ML732277">
    <property type="protein sequence ID" value="KAB8071276.1"/>
    <property type="molecule type" value="Genomic_DNA"/>
</dbReference>
<evidence type="ECO:0000313" key="4">
    <source>
        <dbReference type="Proteomes" id="UP000326565"/>
    </source>
</evidence>
<evidence type="ECO:0000259" key="2">
    <source>
        <dbReference type="Pfam" id="PF07859"/>
    </source>
</evidence>
<dbReference type="InterPro" id="IPR013094">
    <property type="entry name" value="AB_hydrolase_3"/>
</dbReference>
<dbReference type="GO" id="GO:0016787">
    <property type="term" value="F:hydrolase activity"/>
    <property type="evidence" value="ECO:0007669"/>
    <property type="project" value="UniProtKB-KW"/>
</dbReference>
<keyword evidence="1 3" id="KW-0378">Hydrolase</keyword>
<proteinExistence type="predicted"/>
<dbReference type="AlphaFoldDB" id="A0A5N5WRX5"/>
<sequence>MSPPEMPTGYESKTITFKNIGALSLELDIMYPRGKNPEPVPVLIHYHGGFLVVGDKYSFMPYWLLNACASRKWIFVTPDYRLIPEATAHEAVADALDAYNWVRQSLSQALGMKIGPVISAGSSAGAYLALTSASMTSIKPDALVLIYGMLDPISERYTKPGTNIFGMPPIDSQPLLDQWNLLKEKGETTVHTGYPVPRDPANDFRMGLITALHCMALFPDFMTGVPGLGRDIAQNGTSVVPAEARQLYTIAFERGTGLPRTAIFHGKNDLAVPFSGSEAAADSLRKLGVVVHTEFPDDAPHSFDSMAGNVDLEDSDDTSTKTPAFDGLRGIVKFLDSVVAF</sequence>
<organism evidence="3 4">
    <name type="scientific">Aspergillus leporis</name>
    <dbReference type="NCBI Taxonomy" id="41062"/>
    <lineage>
        <taxon>Eukaryota</taxon>
        <taxon>Fungi</taxon>
        <taxon>Dikarya</taxon>
        <taxon>Ascomycota</taxon>
        <taxon>Pezizomycotina</taxon>
        <taxon>Eurotiomycetes</taxon>
        <taxon>Eurotiomycetidae</taxon>
        <taxon>Eurotiales</taxon>
        <taxon>Aspergillaceae</taxon>
        <taxon>Aspergillus</taxon>
        <taxon>Aspergillus subgen. Circumdati</taxon>
    </lineage>
</organism>
<evidence type="ECO:0000256" key="1">
    <source>
        <dbReference type="ARBA" id="ARBA00022801"/>
    </source>
</evidence>
<dbReference type="Pfam" id="PF07859">
    <property type="entry name" value="Abhydrolase_3"/>
    <property type="match status" value="1"/>
</dbReference>
<dbReference type="PANTHER" id="PTHR48081">
    <property type="entry name" value="AB HYDROLASE SUPERFAMILY PROTEIN C4A8.06C"/>
    <property type="match status" value="1"/>
</dbReference>
<reference evidence="3 4" key="1">
    <citation type="submission" date="2019-04" db="EMBL/GenBank/DDBJ databases">
        <title>Friends and foes A comparative genomics study of 23 Aspergillus species from section Flavi.</title>
        <authorList>
            <consortium name="DOE Joint Genome Institute"/>
            <person name="Kjaerbolling I."/>
            <person name="Vesth T."/>
            <person name="Frisvad J.C."/>
            <person name="Nybo J.L."/>
            <person name="Theobald S."/>
            <person name="Kildgaard S."/>
            <person name="Isbrandt T."/>
            <person name="Kuo A."/>
            <person name="Sato A."/>
            <person name="Lyhne E.K."/>
            <person name="Kogle M.E."/>
            <person name="Wiebenga A."/>
            <person name="Kun R.S."/>
            <person name="Lubbers R.J."/>
            <person name="Makela M.R."/>
            <person name="Barry K."/>
            <person name="Chovatia M."/>
            <person name="Clum A."/>
            <person name="Daum C."/>
            <person name="Haridas S."/>
            <person name="He G."/>
            <person name="LaButti K."/>
            <person name="Lipzen A."/>
            <person name="Mondo S."/>
            <person name="Riley R."/>
            <person name="Salamov A."/>
            <person name="Simmons B.A."/>
            <person name="Magnuson J.K."/>
            <person name="Henrissat B."/>
            <person name="Mortensen U.H."/>
            <person name="Larsen T.O."/>
            <person name="Devries R.P."/>
            <person name="Grigoriev I.V."/>
            <person name="Machida M."/>
            <person name="Baker S.E."/>
            <person name="Andersen M.R."/>
        </authorList>
    </citation>
    <scope>NUCLEOTIDE SEQUENCE [LARGE SCALE GENOMIC DNA]</scope>
    <source>
        <strain evidence="3 4">CBS 151.66</strain>
    </source>
</reference>
<accession>A0A5N5WRX5</accession>
<dbReference type="InterPro" id="IPR050300">
    <property type="entry name" value="GDXG_lipolytic_enzyme"/>
</dbReference>
<dbReference type="SUPFAM" id="SSF53474">
    <property type="entry name" value="alpha/beta-Hydrolases"/>
    <property type="match status" value="1"/>
</dbReference>
<dbReference type="InterPro" id="IPR029058">
    <property type="entry name" value="AB_hydrolase_fold"/>
</dbReference>
<keyword evidence="4" id="KW-1185">Reference proteome</keyword>
<dbReference type="PANTHER" id="PTHR48081:SF3">
    <property type="entry name" value="ALPHA_BETA HYDROLASE FOLD-3 DOMAIN-CONTAINING PROTEIN"/>
    <property type="match status" value="1"/>
</dbReference>
<dbReference type="OrthoDB" id="19653at2759"/>
<protein>
    <submittedName>
        <fullName evidence="3">Alpha/beta-hydrolase</fullName>
    </submittedName>
</protein>
<name>A0A5N5WRX5_9EURO</name>
<evidence type="ECO:0000313" key="3">
    <source>
        <dbReference type="EMBL" id="KAB8071276.1"/>
    </source>
</evidence>
<dbReference type="Proteomes" id="UP000326565">
    <property type="component" value="Unassembled WGS sequence"/>
</dbReference>
<feature type="domain" description="Alpha/beta hydrolase fold-3" evidence="2">
    <location>
        <begin position="43"/>
        <end position="158"/>
    </location>
</feature>